<dbReference type="EMBL" id="JAEPBG010000013">
    <property type="protein sequence ID" value="MBK4737573.1"/>
    <property type="molecule type" value="Genomic_DNA"/>
</dbReference>
<evidence type="ECO:0000256" key="8">
    <source>
        <dbReference type="SAM" id="SignalP"/>
    </source>
</evidence>
<name>A0A934T399_9BURK</name>
<dbReference type="InterPro" id="IPR012127">
    <property type="entry name" value="Cyt_c_prime"/>
</dbReference>
<evidence type="ECO:0000313" key="10">
    <source>
        <dbReference type="Proteomes" id="UP000622890"/>
    </source>
</evidence>
<feature type="binding site" description="covalent" evidence="7">
    <location>
        <position position="143"/>
    </location>
    <ligand>
        <name>heme c</name>
        <dbReference type="ChEBI" id="CHEBI:61717"/>
    </ligand>
</feature>
<comment type="PTM">
    <text evidence="7">Binds 1 heme group per subunit.</text>
</comment>
<dbReference type="Gene3D" id="1.20.120.10">
    <property type="entry name" value="Cytochrome c/b562"/>
    <property type="match status" value="1"/>
</dbReference>
<dbReference type="AlphaFoldDB" id="A0A934T399"/>
<dbReference type="GO" id="GO:0022900">
    <property type="term" value="P:electron transport chain"/>
    <property type="evidence" value="ECO:0007669"/>
    <property type="project" value="InterPro"/>
</dbReference>
<feature type="binding site" description="axial binding residue" evidence="6">
    <location>
        <position position="144"/>
    </location>
    <ligand>
        <name>heme c</name>
        <dbReference type="ChEBI" id="CHEBI:61717"/>
    </ligand>
    <ligandPart>
        <name>Fe</name>
        <dbReference type="ChEBI" id="CHEBI:18248"/>
    </ligandPart>
</feature>
<keyword evidence="4" id="KW-0249">Electron transport</keyword>
<dbReference type="InterPro" id="IPR010980">
    <property type="entry name" value="Cyt_c/b562"/>
</dbReference>
<dbReference type="RefSeq" id="WP_200595987.1">
    <property type="nucleotide sequence ID" value="NZ_JAEPBG010000013.1"/>
</dbReference>
<protein>
    <submittedName>
        <fullName evidence="9">Cytochrome c</fullName>
    </submittedName>
</protein>
<keyword evidence="5 6" id="KW-0408">Iron</keyword>
<dbReference type="GO" id="GO:0009055">
    <property type="term" value="F:electron transfer activity"/>
    <property type="evidence" value="ECO:0007669"/>
    <property type="project" value="InterPro"/>
</dbReference>
<dbReference type="PRINTS" id="PR00608">
    <property type="entry name" value="CYTCHROMECII"/>
</dbReference>
<dbReference type="PIRSF" id="PIRSF000027">
    <property type="entry name" value="Cytc_c_prime"/>
    <property type="match status" value="1"/>
</dbReference>
<dbReference type="GO" id="GO:0042597">
    <property type="term" value="C:periplasmic space"/>
    <property type="evidence" value="ECO:0007669"/>
    <property type="project" value="InterPro"/>
</dbReference>
<dbReference type="PROSITE" id="PS51009">
    <property type="entry name" value="CYTCII"/>
    <property type="match status" value="1"/>
</dbReference>
<feature type="chain" id="PRO_5038104709" evidence="8">
    <location>
        <begin position="23"/>
        <end position="150"/>
    </location>
</feature>
<evidence type="ECO:0000256" key="6">
    <source>
        <dbReference type="PIRSR" id="PIRSR000027-1"/>
    </source>
</evidence>
<dbReference type="InterPro" id="IPR002321">
    <property type="entry name" value="Cyt_c_II"/>
</dbReference>
<evidence type="ECO:0000256" key="1">
    <source>
        <dbReference type="ARBA" id="ARBA00022448"/>
    </source>
</evidence>
<keyword evidence="10" id="KW-1185">Reference proteome</keyword>
<evidence type="ECO:0000256" key="2">
    <source>
        <dbReference type="ARBA" id="ARBA00022617"/>
    </source>
</evidence>
<keyword evidence="2 7" id="KW-0349">Heme</keyword>
<dbReference type="Pfam" id="PF01322">
    <property type="entry name" value="Cytochrom_C_2"/>
    <property type="match status" value="1"/>
</dbReference>
<keyword evidence="3 6" id="KW-0479">Metal-binding</keyword>
<sequence length="150" mass="15784">MKFAIATAFAAVAIAAPLSSYAQFQNADAAVKYRQGAFTVMGAHFASIGAVVKGEKPYDKLSVEQDAAVIETLAKLPWHAFTPNSATPASKAKPEVWSEADKFKAGAEKMQAETVKLSAAARSGDLAAIKASFGATAQTCKACHDNFRNK</sequence>
<evidence type="ECO:0000256" key="5">
    <source>
        <dbReference type="ARBA" id="ARBA00023004"/>
    </source>
</evidence>
<accession>A0A934T399</accession>
<reference evidence="9" key="1">
    <citation type="submission" date="2021-01" db="EMBL/GenBank/DDBJ databases">
        <title>Genome sequence of strain Noviherbaspirillum sp. DKR-6.</title>
        <authorList>
            <person name="Chaudhary D.K."/>
        </authorList>
    </citation>
    <scope>NUCLEOTIDE SEQUENCE</scope>
    <source>
        <strain evidence="9">DKR-6</strain>
    </source>
</reference>
<feature type="signal peptide" evidence="8">
    <location>
        <begin position="1"/>
        <end position="22"/>
    </location>
</feature>
<evidence type="ECO:0000256" key="7">
    <source>
        <dbReference type="PIRSR" id="PIRSR000027-2"/>
    </source>
</evidence>
<dbReference type="Proteomes" id="UP000622890">
    <property type="component" value="Unassembled WGS sequence"/>
</dbReference>
<organism evidence="9 10">
    <name type="scientific">Noviherbaspirillum pedocola</name>
    <dbReference type="NCBI Taxonomy" id="2801341"/>
    <lineage>
        <taxon>Bacteria</taxon>
        <taxon>Pseudomonadati</taxon>
        <taxon>Pseudomonadota</taxon>
        <taxon>Betaproteobacteria</taxon>
        <taxon>Burkholderiales</taxon>
        <taxon>Oxalobacteraceae</taxon>
        <taxon>Noviherbaspirillum</taxon>
    </lineage>
</organism>
<keyword evidence="8" id="KW-0732">Signal</keyword>
<feature type="binding site" description="covalent" evidence="7">
    <location>
        <position position="140"/>
    </location>
    <ligand>
        <name>heme c</name>
        <dbReference type="ChEBI" id="CHEBI:61717"/>
    </ligand>
</feature>
<evidence type="ECO:0000256" key="4">
    <source>
        <dbReference type="ARBA" id="ARBA00022982"/>
    </source>
</evidence>
<dbReference type="GO" id="GO:0005506">
    <property type="term" value="F:iron ion binding"/>
    <property type="evidence" value="ECO:0007669"/>
    <property type="project" value="InterPro"/>
</dbReference>
<evidence type="ECO:0000256" key="3">
    <source>
        <dbReference type="ARBA" id="ARBA00022723"/>
    </source>
</evidence>
<dbReference type="InterPro" id="IPR015984">
    <property type="entry name" value="Cyt_c_prime_subgr"/>
</dbReference>
<keyword evidence="1" id="KW-0813">Transport</keyword>
<dbReference type="SUPFAM" id="SSF47175">
    <property type="entry name" value="Cytochromes"/>
    <property type="match status" value="1"/>
</dbReference>
<evidence type="ECO:0000313" key="9">
    <source>
        <dbReference type="EMBL" id="MBK4737573.1"/>
    </source>
</evidence>
<dbReference type="GO" id="GO:0020037">
    <property type="term" value="F:heme binding"/>
    <property type="evidence" value="ECO:0007669"/>
    <property type="project" value="InterPro"/>
</dbReference>
<comment type="caution">
    <text evidence="9">The sequence shown here is derived from an EMBL/GenBank/DDBJ whole genome shotgun (WGS) entry which is preliminary data.</text>
</comment>
<gene>
    <name evidence="9" type="ORF">JJB74_23385</name>
</gene>
<proteinExistence type="predicted"/>